<organism evidence="1 2">
    <name type="scientific">Raoultella planticola</name>
    <name type="common">Klebsiella planticola</name>
    <dbReference type="NCBI Taxonomy" id="575"/>
    <lineage>
        <taxon>Bacteria</taxon>
        <taxon>Pseudomonadati</taxon>
        <taxon>Pseudomonadota</taxon>
        <taxon>Gammaproteobacteria</taxon>
        <taxon>Enterobacterales</taxon>
        <taxon>Enterobacteriaceae</taxon>
        <taxon>Klebsiella/Raoultella group</taxon>
        <taxon>Raoultella</taxon>
    </lineage>
</organism>
<name>A0A485D9G0_RAOPL</name>
<reference evidence="1 2" key="1">
    <citation type="submission" date="2019-03" db="EMBL/GenBank/DDBJ databases">
        <authorList>
            <consortium name="Pathogen Informatics"/>
        </authorList>
    </citation>
    <scope>NUCLEOTIDE SEQUENCE [LARGE SCALE GENOMIC DNA]</scope>
    <source>
        <strain evidence="1 2">NCTC12998</strain>
    </source>
</reference>
<evidence type="ECO:0000313" key="2">
    <source>
        <dbReference type="Proteomes" id="UP000345637"/>
    </source>
</evidence>
<dbReference type="EC" id="3.5.1.5" evidence="1"/>
<dbReference type="Proteomes" id="UP000345637">
    <property type="component" value="Unassembled WGS sequence"/>
</dbReference>
<evidence type="ECO:0000313" key="1">
    <source>
        <dbReference type="EMBL" id="VFS93779.1"/>
    </source>
</evidence>
<dbReference type="GO" id="GO:0009039">
    <property type="term" value="F:urease activity"/>
    <property type="evidence" value="ECO:0007669"/>
    <property type="project" value="UniProtKB-EC"/>
</dbReference>
<dbReference type="AlphaFoldDB" id="A0A485D9G0"/>
<proteinExistence type="predicted"/>
<keyword evidence="1" id="KW-0378">Hydrolase</keyword>
<gene>
    <name evidence="1" type="primary">ureB</name>
    <name evidence="1" type="ORF">NCTC12998_07731</name>
</gene>
<sequence length="48" mass="5436">MIPGEYKVQPGQIALNVGRATRSIIVRIMATGRFRLARITILPRSTRR</sequence>
<accession>A0A485D9G0</accession>
<dbReference type="EMBL" id="CAADJE010000043">
    <property type="protein sequence ID" value="VFS93779.1"/>
    <property type="molecule type" value="Genomic_DNA"/>
</dbReference>
<protein>
    <submittedName>
        <fullName evidence="1">Urease subunit beta</fullName>
        <ecNumber evidence="1">3.5.1.5</ecNumber>
    </submittedName>
</protein>